<feature type="region of interest" description="Disordered" evidence="6">
    <location>
        <begin position="1"/>
        <end position="23"/>
    </location>
</feature>
<dbReference type="InterPro" id="IPR036322">
    <property type="entry name" value="WD40_repeat_dom_sf"/>
</dbReference>
<name>A0A504X1J4_LEIDO</name>
<evidence type="ECO:0000256" key="6">
    <source>
        <dbReference type="SAM" id="MobiDB-lite"/>
    </source>
</evidence>
<dbReference type="InterPro" id="IPR013083">
    <property type="entry name" value="Znf_RING/FYVE/PHD"/>
</dbReference>
<feature type="region of interest" description="Disordered" evidence="6">
    <location>
        <begin position="566"/>
        <end position="622"/>
    </location>
</feature>
<dbReference type="GO" id="GO:0032040">
    <property type="term" value="C:small-subunit processome"/>
    <property type="evidence" value="ECO:0007669"/>
    <property type="project" value="TreeGrafter"/>
</dbReference>
<evidence type="ECO:0000256" key="4">
    <source>
        <dbReference type="ARBA" id="ARBA00022737"/>
    </source>
</evidence>
<dbReference type="VEuPathDB" id="TriTrypDB:LdCL_360055200"/>
<reference evidence="8" key="1">
    <citation type="submission" date="2019-02" db="EMBL/GenBank/DDBJ databases">
        <title>FDA dAtabase for Regulatory Grade micrObial Sequences (FDA-ARGOS): Supporting development and validation of Infectious Disease Dx tests.</title>
        <authorList>
            <person name="Duncan R."/>
            <person name="Fisher C."/>
            <person name="Tallon L."/>
            <person name="Sadzewicz L."/>
            <person name="Sengamalay N."/>
            <person name="Ott S."/>
            <person name="Godinez A."/>
            <person name="Nagaraj S."/>
            <person name="Vavikolanu K."/>
            <person name="Vyas G."/>
            <person name="Nadendla S."/>
            <person name="Aluvathingal J."/>
            <person name="Sichtig H."/>
        </authorList>
    </citation>
    <scope>NUCLEOTIDE SEQUENCE [LARGE SCALE GENOMIC DNA]</scope>
    <source>
        <strain evidence="8">FDAARGOS_360</strain>
    </source>
</reference>
<dbReference type="InterPro" id="IPR015943">
    <property type="entry name" value="WD40/YVTN_repeat-like_dom_sf"/>
</dbReference>
<keyword evidence="2" id="KW-0698">rRNA processing</keyword>
<dbReference type="SUPFAM" id="SSF50978">
    <property type="entry name" value="WD40 repeat-like"/>
    <property type="match status" value="1"/>
</dbReference>
<dbReference type="GO" id="GO:0034388">
    <property type="term" value="C:Pwp2p-containing subcomplex of 90S preribosome"/>
    <property type="evidence" value="ECO:0007669"/>
    <property type="project" value="TreeGrafter"/>
</dbReference>
<dbReference type="VEuPathDB" id="TriTrypDB:LdBPK_364810.1"/>
<evidence type="ECO:0000313" key="8">
    <source>
        <dbReference type="Proteomes" id="UP000318821"/>
    </source>
</evidence>
<dbReference type="Proteomes" id="UP000318821">
    <property type="component" value="Unassembled WGS sequence"/>
</dbReference>
<evidence type="ECO:0000256" key="5">
    <source>
        <dbReference type="ARBA" id="ARBA00023242"/>
    </source>
</evidence>
<gene>
    <name evidence="7" type="ORF">CGC20_27630</name>
</gene>
<dbReference type="PANTHER" id="PTHR18359">
    <property type="entry name" value="WD-REPEAT PROTEIN-RELATED"/>
    <property type="match status" value="1"/>
</dbReference>
<dbReference type="InterPro" id="IPR045161">
    <property type="entry name" value="Utp18"/>
</dbReference>
<accession>A0A504X1J4</accession>
<proteinExistence type="predicted"/>
<dbReference type="Gene3D" id="2.130.10.10">
    <property type="entry name" value="YVTN repeat-like/Quinoprotein amine dehydrogenase"/>
    <property type="match status" value="1"/>
</dbReference>
<dbReference type="GO" id="GO:0006364">
    <property type="term" value="P:rRNA processing"/>
    <property type="evidence" value="ECO:0007669"/>
    <property type="project" value="UniProtKB-KW"/>
</dbReference>
<keyword evidence="4" id="KW-0677">Repeat</keyword>
<feature type="compositionally biased region" description="Low complexity" evidence="6">
    <location>
        <begin position="596"/>
        <end position="608"/>
    </location>
</feature>
<feature type="region of interest" description="Disordered" evidence="6">
    <location>
        <begin position="451"/>
        <end position="506"/>
    </location>
</feature>
<feature type="region of interest" description="Disordered" evidence="6">
    <location>
        <begin position="646"/>
        <end position="677"/>
    </location>
</feature>
<dbReference type="VEuPathDB" id="TriTrypDB:LDHU3_36.6480"/>
<comment type="subcellular location">
    <subcellularLocation>
        <location evidence="1">Nucleus</location>
        <location evidence="1">Nucleolus</location>
    </subcellularLocation>
</comment>
<keyword evidence="3" id="KW-0853">WD repeat</keyword>
<evidence type="ECO:0000256" key="1">
    <source>
        <dbReference type="ARBA" id="ARBA00004604"/>
    </source>
</evidence>
<organism evidence="7 8">
    <name type="scientific">Leishmania donovani</name>
    <dbReference type="NCBI Taxonomy" id="5661"/>
    <lineage>
        <taxon>Eukaryota</taxon>
        <taxon>Discoba</taxon>
        <taxon>Euglenozoa</taxon>
        <taxon>Kinetoplastea</taxon>
        <taxon>Metakinetoplastina</taxon>
        <taxon>Trypanosomatida</taxon>
        <taxon>Trypanosomatidae</taxon>
        <taxon>Leishmaniinae</taxon>
        <taxon>Leishmania</taxon>
    </lineage>
</organism>
<dbReference type="PANTHER" id="PTHR18359:SF0">
    <property type="entry name" value="U3 SMALL NUCLEOLAR RNA-ASSOCIATED PROTEIN 18 HOMOLOG"/>
    <property type="match status" value="1"/>
</dbReference>
<dbReference type="VEuPathDB" id="TriTrypDB:LDHU3_36.6470"/>
<evidence type="ECO:0000256" key="3">
    <source>
        <dbReference type="ARBA" id="ARBA00022574"/>
    </source>
</evidence>
<evidence type="ECO:0000313" key="7">
    <source>
        <dbReference type="EMBL" id="TPP41984.1"/>
    </source>
</evidence>
<dbReference type="AlphaFoldDB" id="A0A504X1J4"/>
<evidence type="ECO:0000256" key="2">
    <source>
        <dbReference type="ARBA" id="ARBA00022552"/>
    </source>
</evidence>
<dbReference type="EMBL" id="RHLD01000002">
    <property type="protein sequence ID" value="TPP41984.1"/>
    <property type="molecule type" value="Genomic_DNA"/>
</dbReference>
<comment type="caution">
    <text evidence="7">The sequence shown here is derived from an EMBL/GenBank/DDBJ whole genome shotgun (WGS) entry which is preliminary data.</text>
</comment>
<sequence length="1181" mass="127639">MSDSEAPCQDGLAAATCKKPPQRAWVDDEDVPVEQETPAFFKESHVKPAWALSDTTRADKDQPDSHEIAVPGYRRSAEALARKRFRSDDLDTLLSRKEPLLSSKHDRPHSAVPAVLSLLPLPRDSARTIHWHRNGQLAVVGGNQHIYTFHAAGGFVEQLSKVHVNKRIETTVLSENGEEVLIAAHEAYAPQLLNIATEQLTTLAFLDTRDTAVHRNGRRDNTRDEFFVSKLVCRPNDPVSRGVAMARGSSVTLASLSSGSVLSHITADTAVVDVTFLSSTELAIATNNKVLLYDVRKLSRFTRELTDNAALDITTCGFSASRSSGACERAMAIGSASGLKQLVTPISCLCFGEDSQGDSVLAFATRGQKGGFRLARMPELNVVPSFPAVSTRHGFVQSMTIAPTLTKATALKKNTVDYIPSKLAYDTAIPVTILEDRSDFIEKCKPYDIIDGPNPLDEPEATDATRPQAQSALVSPPPEVKTVERSSGRANRKSHQSTLKAEKPHPHRPYQLVRSHDMETCVRYVLDDVDYDWCERQNVAPESLQRGVTYLEWAYASSLLRAATPRVATPEDSGTAAADSVVPGYGEGRHSLSTQSSSPTGAAAAGSGRHTTSGRQNGKDKASAGDAAVRLCALCSKPVQLLTSQSRSGALERGTGGVNTLQKRGGGATHLAGALSSSPTARGGAWVGGGHARGTSAPQPSGLVLPTKRAFGDVSAGIASPSHDLQSRGLRCSDCGVVAHLRCWFFSEPPKLPEAWICDGCTIYAHHRKRSAGMCCICGRAGGVLLPYVPSALRDDSDAVKPGSMQTPAFHGRSSSAAALFDTVCHAVCALSMPELAVHPQVTVLRRNGLVDMQMRPYVYPLRRVGKHKCAMNCRFCQHLGGRCVQCSHPHCFEAMHASCAAEAHTVDCQAELPILPATASPRRTSAGARGGASTLDATTQPISLGCSLSSSLMGTTNWTRCSPYCRKHYGYSVGNSVGSAELGHKAEAEALALDLTGLLTGGDGVTSPVVRKRGRGRPPAALVKQREAERDLILKLRAYWLERREQRRETSALLASEINARVRPIGEASMRPEIVKISAEKVRLSHFLSLVPEWQWQLVSIVEGELPLPDEEYDDVQKFRKAAHTRRSGNTRSLYDKMCESAVQLGLLCRAAEAIKEQCRLRRASVEQELAALRILSGWR</sequence>
<dbReference type="Gene3D" id="3.30.40.10">
    <property type="entry name" value="Zinc/RING finger domain, C3HC4 (zinc finger)"/>
    <property type="match status" value="1"/>
</dbReference>
<dbReference type="VEuPathDB" id="TriTrypDB:LdCL_360055300"/>
<dbReference type="VEuPathDB" id="TriTrypDB:LdBPK_364820.1"/>
<keyword evidence="5" id="KW-0539">Nucleus</keyword>
<protein>
    <submittedName>
        <fullName evidence="7">PHD-like zinc-binding domain family protein</fullName>
    </submittedName>
</protein>